<keyword evidence="4 6" id="KW-1133">Transmembrane helix</keyword>
<protein>
    <submittedName>
        <fullName evidence="7">Lysoplasmalogenase family protein</fullName>
    </submittedName>
</protein>
<accession>A0ABT6ZMA7</accession>
<keyword evidence="5 6" id="KW-0472">Membrane</keyword>
<feature type="transmembrane region" description="Helical" evidence="6">
    <location>
        <begin position="148"/>
        <end position="170"/>
    </location>
</feature>
<comment type="subcellular location">
    <subcellularLocation>
        <location evidence="1">Membrane</location>
        <topology evidence="1">Multi-pass membrane protein</topology>
    </subcellularLocation>
</comment>
<evidence type="ECO:0000313" key="7">
    <source>
        <dbReference type="EMBL" id="MDJ1130184.1"/>
    </source>
</evidence>
<feature type="transmembrane region" description="Helical" evidence="6">
    <location>
        <begin position="59"/>
        <end position="78"/>
    </location>
</feature>
<feature type="transmembrane region" description="Helical" evidence="6">
    <location>
        <begin position="90"/>
        <end position="111"/>
    </location>
</feature>
<evidence type="ECO:0000256" key="1">
    <source>
        <dbReference type="ARBA" id="ARBA00004141"/>
    </source>
</evidence>
<proteinExistence type="inferred from homology"/>
<feature type="transmembrane region" description="Helical" evidence="6">
    <location>
        <begin position="209"/>
        <end position="227"/>
    </location>
</feature>
<feature type="transmembrane region" description="Helical" evidence="6">
    <location>
        <begin position="117"/>
        <end position="136"/>
    </location>
</feature>
<dbReference type="EMBL" id="JASJEX010000004">
    <property type="protein sequence ID" value="MDJ1130184.1"/>
    <property type="molecule type" value="Genomic_DNA"/>
</dbReference>
<dbReference type="InterPro" id="IPR012506">
    <property type="entry name" value="TMEM86B-like"/>
</dbReference>
<dbReference type="Pfam" id="PF07947">
    <property type="entry name" value="YhhN"/>
    <property type="match status" value="1"/>
</dbReference>
<sequence>MSGVVCAWVLGVLGVLMDAWFIVTDRRGALRRAVPLKGAASALFAAVGLLGAAGSPSLFAWTVAAGLVAGALGDVLMAARHLCEGTAKNVFLGVGIVAFALGHVLYLAALLGVGANVLATVLLSAAICAVLWPFFAKRVKAPTPLIGRLGYSYLVVVSTMSAAAIAWAVFSPSPQSVCMAIGAVTFELSDACMVLNGYSLQPGRPPRPFNLAIYYAAQLLVAASLWLPA</sequence>
<dbReference type="Proteomes" id="UP001431693">
    <property type="component" value="Unassembled WGS sequence"/>
</dbReference>
<organism evidence="7 8">
    <name type="scientific">Kribbibacterium absianum</name>
    <dbReference type="NCBI Taxonomy" id="3044210"/>
    <lineage>
        <taxon>Bacteria</taxon>
        <taxon>Bacillati</taxon>
        <taxon>Actinomycetota</taxon>
        <taxon>Coriobacteriia</taxon>
        <taxon>Coriobacteriales</taxon>
        <taxon>Kribbibacteriaceae</taxon>
        <taxon>Kribbibacterium</taxon>
    </lineage>
</organism>
<reference evidence="7" key="1">
    <citation type="submission" date="2023-05" db="EMBL/GenBank/DDBJ databases">
        <title>[olsenella] sp. nov., isolated from a pig farm feces dump.</title>
        <authorList>
            <person name="Chang Y.-H."/>
        </authorList>
    </citation>
    <scope>NUCLEOTIDE SEQUENCE</scope>
    <source>
        <strain evidence="7">YH-ols2217</strain>
    </source>
</reference>
<feature type="transmembrane region" description="Helical" evidence="6">
    <location>
        <begin position="35"/>
        <end position="53"/>
    </location>
</feature>
<comment type="caution">
    <text evidence="7">The sequence shown here is derived from an EMBL/GenBank/DDBJ whole genome shotgun (WGS) entry which is preliminary data.</text>
</comment>
<keyword evidence="3 6" id="KW-0812">Transmembrane</keyword>
<keyword evidence="8" id="KW-1185">Reference proteome</keyword>
<evidence type="ECO:0000256" key="6">
    <source>
        <dbReference type="SAM" id="Phobius"/>
    </source>
</evidence>
<gene>
    <name evidence="7" type="ORF">QJ043_08865</name>
</gene>
<dbReference type="PANTHER" id="PTHR31885">
    <property type="entry name" value="GH04784P"/>
    <property type="match status" value="1"/>
</dbReference>
<comment type="similarity">
    <text evidence="2">Belongs to the TMEM86 family.</text>
</comment>
<evidence type="ECO:0000256" key="5">
    <source>
        <dbReference type="ARBA" id="ARBA00023136"/>
    </source>
</evidence>
<evidence type="ECO:0000256" key="2">
    <source>
        <dbReference type="ARBA" id="ARBA00007375"/>
    </source>
</evidence>
<evidence type="ECO:0000256" key="4">
    <source>
        <dbReference type="ARBA" id="ARBA00022989"/>
    </source>
</evidence>
<name>A0ABT6ZMA7_9ACTN</name>
<dbReference type="RefSeq" id="WP_283713347.1">
    <property type="nucleotide sequence ID" value="NZ_JASJEW010000003.1"/>
</dbReference>
<feature type="transmembrane region" description="Helical" evidence="6">
    <location>
        <begin position="6"/>
        <end position="23"/>
    </location>
</feature>
<dbReference type="PANTHER" id="PTHR31885:SF6">
    <property type="entry name" value="GH04784P"/>
    <property type="match status" value="1"/>
</dbReference>
<evidence type="ECO:0000256" key="3">
    <source>
        <dbReference type="ARBA" id="ARBA00022692"/>
    </source>
</evidence>
<evidence type="ECO:0000313" key="8">
    <source>
        <dbReference type="Proteomes" id="UP001431693"/>
    </source>
</evidence>